<dbReference type="EC" id="2.7.1.15" evidence="2 12"/>
<dbReference type="InterPro" id="IPR002139">
    <property type="entry name" value="Ribo/fructo_kinase"/>
</dbReference>
<comment type="similarity">
    <text evidence="12">Belongs to the carbohydrate kinase PfkB family. Ribokinase subfamily.</text>
</comment>
<name>A0ABY7ZLE0_9ACTN</name>
<comment type="function">
    <text evidence="12">Catalyzes the phosphorylation of ribose at O-5 in a reaction requiring ATP and magnesium. The resulting D-ribose-5-phosphate can then be used either for sythesis of nucleotides, histidine, and tryptophan, or as a component of the pentose phosphate pathway.</text>
</comment>
<evidence type="ECO:0000256" key="2">
    <source>
        <dbReference type="ARBA" id="ARBA00012035"/>
    </source>
</evidence>
<accession>A0ABY7ZLE0</accession>
<comment type="cofactor">
    <cofactor evidence="12">
        <name>Mg(2+)</name>
        <dbReference type="ChEBI" id="CHEBI:18420"/>
    </cofactor>
    <text evidence="12">Requires a divalent cation, most likely magnesium in vivo, as an electrophilic catalyst to aid phosphoryl group transfer. It is the chelate of the metal and the nucleotide that is the actual substrate.</text>
</comment>
<keyword evidence="4 12" id="KW-0808">Transferase</keyword>
<dbReference type="InterPro" id="IPR011611">
    <property type="entry name" value="PfkB_dom"/>
</dbReference>
<feature type="binding site" evidence="12">
    <location>
        <begin position="218"/>
        <end position="223"/>
    </location>
    <ligand>
        <name>ATP</name>
        <dbReference type="ChEBI" id="CHEBI:30616"/>
    </ligand>
</feature>
<comment type="pathway">
    <text evidence="12">Carbohydrate metabolism; D-ribose degradation; D-ribose 5-phosphate from beta-D-ribopyranose: step 2/2.</text>
</comment>
<keyword evidence="9 12" id="KW-0460">Magnesium</keyword>
<dbReference type="InterPro" id="IPR011877">
    <property type="entry name" value="Ribokinase"/>
</dbReference>
<feature type="binding site" evidence="12">
    <location>
        <begin position="250"/>
        <end position="251"/>
    </location>
    <ligand>
        <name>ATP</name>
        <dbReference type="ChEBI" id="CHEBI:30616"/>
    </ligand>
</feature>
<protein>
    <recommendedName>
        <fullName evidence="3 12">Ribokinase</fullName>
        <shortName evidence="12">RK</shortName>
        <ecNumber evidence="2 12">2.7.1.15</ecNumber>
    </recommendedName>
</protein>
<dbReference type="SUPFAM" id="SSF53613">
    <property type="entry name" value="Ribokinase-like"/>
    <property type="match status" value="1"/>
</dbReference>
<feature type="binding site" evidence="12">
    <location>
        <position position="284"/>
    </location>
    <ligand>
        <name>K(+)</name>
        <dbReference type="ChEBI" id="CHEBI:29103"/>
    </ligand>
</feature>
<feature type="binding site" evidence="12">
    <location>
        <position position="290"/>
    </location>
    <ligand>
        <name>K(+)</name>
        <dbReference type="ChEBI" id="CHEBI:29103"/>
    </ligand>
</feature>
<evidence type="ECO:0000256" key="5">
    <source>
        <dbReference type="ARBA" id="ARBA00022723"/>
    </source>
</evidence>
<keyword evidence="5 12" id="KW-0479">Metal-binding</keyword>
<evidence type="ECO:0000256" key="10">
    <source>
        <dbReference type="ARBA" id="ARBA00022958"/>
    </source>
</evidence>
<feature type="binding site" evidence="12">
    <location>
        <position position="245"/>
    </location>
    <ligand>
        <name>K(+)</name>
        <dbReference type="ChEBI" id="CHEBI:29103"/>
    </ligand>
</feature>
<organism evidence="14 15">
    <name type="scientific">Micromonospora cathayae</name>
    <dbReference type="NCBI Taxonomy" id="3028804"/>
    <lineage>
        <taxon>Bacteria</taxon>
        <taxon>Bacillati</taxon>
        <taxon>Actinomycetota</taxon>
        <taxon>Actinomycetes</taxon>
        <taxon>Micromonosporales</taxon>
        <taxon>Micromonosporaceae</taxon>
        <taxon>Micromonospora</taxon>
    </lineage>
</organism>
<feature type="binding site" evidence="12">
    <location>
        <position position="281"/>
    </location>
    <ligand>
        <name>K(+)</name>
        <dbReference type="ChEBI" id="CHEBI:29103"/>
    </ligand>
</feature>
<keyword evidence="8 12" id="KW-0067">ATP-binding</keyword>
<feature type="domain" description="Carbohydrate kinase PfkB" evidence="13">
    <location>
        <begin position="25"/>
        <end position="286"/>
    </location>
</feature>
<dbReference type="PANTHER" id="PTHR10584:SF166">
    <property type="entry name" value="RIBOKINASE"/>
    <property type="match status" value="1"/>
</dbReference>
<evidence type="ECO:0000256" key="9">
    <source>
        <dbReference type="ARBA" id="ARBA00022842"/>
    </source>
</evidence>
<dbReference type="CDD" id="cd01174">
    <property type="entry name" value="ribokinase"/>
    <property type="match status" value="1"/>
</dbReference>
<evidence type="ECO:0000259" key="13">
    <source>
        <dbReference type="Pfam" id="PF00294"/>
    </source>
</evidence>
<dbReference type="InterPro" id="IPR002173">
    <property type="entry name" value="Carboh/pur_kinase_PfkB_CS"/>
</dbReference>
<evidence type="ECO:0000256" key="8">
    <source>
        <dbReference type="ARBA" id="ARBA00022840"/>
    </source>
</evidence>
<dbReference type="PRINTS" id="PR00990">
    <property type="entry name" value="RIBOKINASE"/>
</dbReference>
<comment type="activity regulation">
    <text evidence="12">Activated by a monovalent cation that binds near, but not in, the active site. The most likely occupant of the site in vivo is potassium. Ion binding induces a conformational change that may alter substrate affinity.</text>
</comment>
<evidence type="ECO:0000256" key="6">
    <source>
        <dbReference type="ARBA" id="ARBA00022741"/>
    </source>
</evidence>
<keyword evidence="11 12" id="KW-0119">Carbohydrate metabolism</keyword>
<dbReference type="InterPro" id="IPR029056">
    <property type="entry name" value="Ribokinase-like"/>
</dbReference>
<feature type="active site" description="Proton acceptor" evidence="12">
    <location>
        <position position="251"/>
    </location>
</feature>
<dbReference type="RefSeq" id="WP_275030339.1">
    <property type="nucleotide sequence ID" value="NZ_CP118615.1"/>
</dbReference>
<reference evidence="14 15" key="1">
    <citation type="submission" date="2023-02" db="EMBL/GenBank/DDBJ databases">
        <authorList>
            <person name="Mo P."/>
        </authorList>
    </citation>
    <scope>NUCLEOTIDE SEQUENCE [LARGE SCALE GENOMIC DNA]</scope>
    <source>
        <strain evidence="14 15">HUAS 3</strain>
    </source>
</reference>
<proteinExistence type="inferred from homology"/>
<keyword evidence="10 12" id="KW-0630">Potassium</keyword>
<keyword evidence="7 12" id="KW-0418">Kinase</keyword>
<keyword evidence="6 12" id="KW-0547">Nucleotide-binding</keyword>
<dbReference type="Pfam" id="PF00294">
    <property type="entry name" value="PfkB"/>
    <property type="match status" value="1"/>
</dbReference>
<dbReference type="HAMAP" id="MF_01987">
    <property type="entry name" value="Ribokinase"/>
    <property type="match status" value="1"/>
</dbReference>
<gene>
    <name evidence="12" type="primary">rbsK</name>
    <name evidence="14" type="ORF">PVK37_25460</name>
</gene>
<comment type="catalytic activity">
    <reaction evidence="12">
        <text>D-ribose + ATP = D-ribose 5-phosphate + ADP + H(+)</text>
        <dbReference type="Rhea" id="RHEA:13697"/>
        <dbReference type="ChEBI" id="CHEBI:15378"/>
        <dbReference type="ChEBI" id="CHEBI:30616"/>
        <dbReference type="ChEBI" id="CHEBI:47013"/>
        <dbReference type="ChEBI" id="CHEBI:78346"/>
        <dbReference type="ChEBI" id="CHEBI:456216"/>
        <dbReference type="EC" id="2.7.1.15"/>
    </reaction>
</comment>
<evidence type="ECO:0000256" key="7">
    <source>
        <dbReference type="ARBA" id="ARBA00022777"/>
    </source>
</evidence>
<evidence type="ECO:0000313" key="15">
    <source>
        <dbReference type="Proteomes" id="UP001219605"/>
    </source>
</evidence>
<evidence type="ECO:0000256" key="1">
    <source>
        <dbReference type="ARBA" id="ARBA00005380"/>
    </source>
</evidence>
<feature type="binding site" evidence="12">
    <location>
        <position position="184"/>
    </location>
    <ligand>
        <name>ATP</name>
        <dbReference type="ChEBI" id="CHEBI:30616"/>
    </ligand>
</feature>
<dbReference type="EMBL" id="CP118615">
    <property type="protein sequence ID" value="WDZ83781.1"/>
    <property type="molecule type" value="Genomic_DNA"/>
</dbReference>
<dbReference type="Gene3D" id="3.40.1190.20">
    <property type="match status" value="1"/>
</dbReference>
<feature type="binding site" evidence="12">
    <location>
        <begin position="40"/>
        <end position="44"/>
    </location>
    <ligand>
        <name>substrate</name>
    </ligand>
</feature>
<feature type="binding site" evidence="12">
    <location>
        <position position="140"/>
    </location>
    <ligand>
        <name>substrate</name>
    </ligand>
</feature>
<keyword evidence="15" id="KW-1185">Reference proteome</keyword>
<dbReference type="PROSITE" id="PS00584">
    <property type="entry name" value="PFKB_KINASES_2"/>
    <property type="match status" value="1"/>
</dbReference>
<dbReference type="Proteomes" id="UP001219605">
    <property type="component" value="Chromosome"/>
</dbReference>
<keyword evidence="12" id="KW-0963">Cytoplasm</keyword>
<evidence type="ECO:0000256" key="11">
    <source>
        <dbReference type="ARBA" id="ARBA00023277"/>
    </source>
</evidence>
<comment type="similarity">
    <text evidence="1">Belongs to the carbohydrate kinase pfkB family.</text>
</comment>
<feature type="binding site" evidence="12">
    <location>
        <position position="251"/>
    </location>
    <ligand>
        <name>substrate</name>
    </ligand>
</feature>
<evidence type="ECO:0000313" key="14">
    <source>
        <dbReference type="EMBL" id="WDZ83781.1"/>
    </source>
</evidence>
<comment type="subunit">
    <text evidence="12">Homodimer.</text>
</comment>
<feature type="binding site" evidence="12">
    <location>
        <position position="247"/>
    </location>
    <ligand>
        <name>K(+)</name>
        <dbReference type="ChEBI" id="CHEBI:29103"/>
    </ligand>
</feature>
<sequence length="307" mass="30717">MTGRVAVAGGYGTGITIATSAVPGPGETLLAGEARISPGGKGSNQAVAASRLGVEVTLFTAVGDDSFAERAWRLWADEKIDTTAVRTKAGPTMLGVILVDPSGDNRIVVAPGALAALDTADVAPFAARLAGADLCVVSLEIPAEVAAAVLAAAHAAGVRTLLNPAPPAPLPAEVLRRVSILTPNRPEACALTGSPADTPAGVLADRLRDRCDGTIVITLGPEGALVDDGTERYRVPAPAPVRVRDTTGAGDAFTGALAAAVASGVPVREAVRLAVSAGTFSVATAEVVPSLAHRADLPLARLLEGTG</sequence>
<evidence type="ECO:0000256" key="3">
    <source>
        <dbReference type="ARBA" id="ARBA00016943"/>
    </source>
</evidence>
<evidence type="ECO:0000256" key="12">
    <source>
        <dbReference type="HAMAP-Rule" id="MF_01987"/>
    </source>
</evidence>
<comment type="subcellular location">
    <subcellularLocation>
        <location evidence="12">Cytoplasm</location>
    </subcellularLocation>
</comment>
<dbReference type="PANTHER" id="PTHR10584">
    <property type="entry name" value="SUGAR KINASE"/>
    <property type="match status" value="1"/>
</dbReference>
<evidence type="ECO:0000256" key="4">
    <source>
        <dbReference type="ARBA" id="ARBA00022679"/>
    </source>
</evidence>
<comment type="caution">
    <text evidence="12">Lacks conserved residue(s) required for the propagation of feature annotation.</text>
</comment>